<comment type="caution">
    <text evidence="1">The sequence shown here is derived from an EMBL/GenBank/DDBJ whole genome shotgun (WGS) entry which is preliminary data.</text>
</comment>
<evidence type="ECO:0000313" key="1">
    <source>
        <dbReference type="EMBL" id="TKY91714.1"/>
    </source>
</evidence>
<proteinExistence type="predicted"/>
<accession>A0AC61SAM9</accession>
<organism evidence="1 2">
    <name type="scientific">Candidatus Methanomarinus sp</name>
    <dbReference type="NCBI Taxonomy" id="3386244"/>
    <lineage>
        <taxon>Archaea</taxon>
        <taxon>Methanobacteriati</taxon>
        <taxon>Methanobacteriota</taxon>
        <taxon>Stenosarchaea group</taxon>
        <taxon>Methanomicrobia</taxon>
        <taxon>Methanosarcinales</taxon>
        <taxon>ANME-2 cluster</taxon>
        <taxon>Candidatus Methanocomedenaceae</taxon>
        <taxon>Candidatus Methanomarinus</taxon>
    </lineage>
</organism>
<reference evidence="1" key="1">
    <citation type="submission" date="2018-09" db="EMBL/GenBank/DDBJ databases">
        <title>A genomic encyclopedia of anaerobic methanotrophic archaea.</title>
        <authorList>
            <person name="Skennerton C.T."/>
            <person name="Chadwick G.L."/>
            <person name="Laso-Perez R."/>
            <person name="Leu A.O."/>
            <person name="Speth D.R."/>
            <person name="Yu H."/>
            <person name="Morgan-Lang C."/>
            <person name="Hatzenpichler R."/>
            <person name="Goudeau D."/>
            <person name="Malmstrom R."/>
            <person name="Woyke T."/>
            <person name="Hallam S."/>
            <person name="Tyson G.W."/>
            <person name="Wegener G."/>
            <person name="Boetius A."/>
            <person name="Orphan V.J."/>
        </authorList>
    </citation>
    <scope>NUCLEOTIDE SEQUENCE</scope>
    <source>
        <strain evidence="1">CONS3730D10UFb2</strain>
    </source>
</reference>
<dbReference type="Proteomes" id="UP000315423">
    <property type="component" value="Unassembled WGS sequence"/>
</dbReference>
<dbReference type="EMBL" id="QYBA01000142">
    <property type="protein sequence ID" value="TKY91714.1"/>
    <property type="molecule type" value="Genomic_DNA"/>
</dbReference>
<name>A0AC61SAM9_9EURY</name>
<gene>
    <name evidence="1" type="ORF">C5S46_04385</name>
</gene>
<protein>
    <submittedName>
        <fullName evidence="1">SIS domain-containing protein</fullName>
    </submittedName>
</protein>
<sequence>MTFTTKYYESIDIQLQFIKQLTCIPEDTIAEIIEEFKSFIFQDDEKMKIIYGIGEGRSALSLYDFLQQLLKFEHIFPVTLDDPIRRYFDSGRKNMIIAASGSGNTESVISYLNDANKLGAKEILITANPESKGYKTIQSHKGFIIMLEDTKLDKPSNLAVMGSEFELKLCTFLNCLLPALENNNIQSYYDEVNHFIKNAELLKNIGKDPDKKSNEDPGKDHLRSWIEKLFNRRGHIIVDGVGRSGFVARAFGMRLTHLGMHVYIKGDATTPSFVRGDVYIPITGSGDTREILDGMKKAREKGVDIFPITVSKNSELVTYLKEIQHEDNIIYIPVQEKDREIFHDRTPSKINTTKMNEIRSSYSEINSYIFTNAVIASAIDILGVNEKYMTRIHW</sequence>
<evidence type="ECO:0000313" key="2">
    <source>
        <dbReference type="Proteomes" id="UP000315423"/>
    </source>
</evidence>